<evidence type="ECO:0000259" key="3">
    <source>
        <dbReference type="Pfam" id="PF13622"/>
    </source>
</evidence>
<gene>
    <name evidence="5" type="ORF">BB558_001119</name>
</gene>
<dbReference type="GO" id="GO:0047617">
    <property type="term" value="F:fatty acyl-CoA hydrolase activity"/>
    <property type="evidence" value="ECO:0007669"/>
    <property type="project" value="InterPro"/>
</dbReference>
<dbReference type="InterPro" id="IPR049449">
    <property type="entry name" value="TesB_ACOT8-like_N"/>
</dbReference>
<reference evidence="5 6" key="1">
    <citation type="journal article" date="2018" name="MBio">
        <title>Comparative Genomics Reveals the Core Gene Toolbox for the Fungus-Insect Symbiosis.</title>
        <authorList>
            <person name="Wang Y."/>
            <person name="Stata M."/>
            <person name="Wang W."/>
            <person name="Stajich J.E."/>
            <person name="White M.M."/>
            <person name="Moncalvo J.M."/>
        </authorList>
    </citation>
    <scope>NUCLEOTIDE SEQUENCE [LARGE SCALE GENOMIC DNA]</scope>
    <source>
        <strain evidence="5 6">AUS-126-30</strain>
    </source>
</reference>
<evidence type="ECO:0000313" key="6">
    <source>
        <dbReference type="Proteomes" id="UP000245591"/>
    </source>
</evidence>
<accession>A0A2U1JCJ1</accession>
<dbReference type="CDD" id="cd03444">
    <property type="entry name" value="Thioesterase_II_repeat1"/>
    <property type="match status" value="1"/>
</dbReference>
<dbReference type="EMBL" id="MBFU01000059">
    <property type="protein sequence ID" value="PWA02745.1"/>
    <property type="molecule type" value="Genomic_DNA"/>
</dbReference>
<dbReference type="InterPro" id="IPR029069">
    <property type="entry name" value="HotDog_dom_sf"/>
</dbReference>
<comment type="similarity">
    <text evidence="1">Belongs to the C/M/P thioester hydrolase family.</text>
</comment>
<evidence type="ECO:0000256" key="1">
    <source>
        <dbReference type="ARBA" id="ARBA00006538"/>
    </source>
</evidence>
<dbReference type="GO" id="GO:0009062">
    <property type="term" value="P:fatty acid catabolic process"/>
    <property type="evidence" value="ECO:0007669"/>
    <property type="project" value="TreeGrafter"/>
</dbReference>
<dbReference type="Pfam" id="PF20789">
    <property type="entry name" value="4HBT_3C"/>
    <property type="match status" value="1"/>
</dbReference>
<name>A0A2U1JCJ1_SMIAN</name>
<protein>
    <recommendedName>
        <fullName evidence="7">Acyl-CoA thioesterase II</fullName>
    </recommendedName>
</protein>
<dbReference type="Proteomes" id="UP000245591">
    <property type="component" value="Unassembled WGS sequence"/>
</dbReference>
<dbReference type="Gene3D" id="2.40.160.210">
    <property type="entry name" value="Acyl-CoA thioesterase, double hotdog domain"/>
    <property type="match status" value="1"/>
</dbReference>
<dbReference type="GO" id="GO:0006637">
    <property type="term" value="P:acyl-CoA metabolic process"/>
    <property type="evidence" value="ECO:0007669"/>
    <property type="project" value="InterPro"/>
</dbReference>
<dbReference type="CDD" id="cd03445">
    <property type="entry name" value="Thioesterase_II_repeat2"/>
    <property type="match status" value="1"/>
</dbReference>
<dbReference type="InterPro" id="IPR049450">
    <property type="entry name" value="ACOT8-like_C"/>
</dbReference>
<dbReference type="SUPFAM" id="SSF54637">
    <property type="entry name" value="Thioesterase/thiol ester dehydrase-isomerase"/>
    <property type="match status" value="2"/>
</dbReference>
<feature type="domain" description="Acyl-CoA thioesterase-like N-terminal HotDog" evidence="3">
    <location>
        <begin position="35"/>
        <end position="110"/>
    </location>
</feature>
<dbReference type="InterPro" id="IPR003703">
    <property type="entry name" value="Acyl_CoA_thio"/>
</dbReference>
<evidence type="ECO:0000313" key="5">
    <source>
        <dbReference type="EMBL" id="PWA02745.1"/>
    </source>
</evidence>
<feature type="domain" description="Acyl-CoA thioesterase-like C-terminal" evidence="4">
    <location>
        <begin position="213"/>
        <end position="317"/>
    </location>
</feature>
<comment type="caution">
    <text evidence="5">The sequence shown here is derived from an EMBL/GenBank/DDBJ whole genome shotgun (WGS) entry which is preliminary data.</text>
</comment>
<sequence length="359" mass="40564">MEKLREELIHYFSLGEIDADTFYTDKAYVLGGMRGLYGGQVVSQSLASALLTVGSGFSPHSLHSYFLIAGKRDTRITFCIERVRDGRNFASRIVKAKQNGRIFFTMICSFLKMEQNPSSHQFAMPKVIDPEDPDQILGENSDTNNRMRVGNYTVDIDNLIMKSIPVLSRLGVPVDTALRKNFDLGINSYMDKLSANPSPNSVDEADIRIPYNLRWLKVDLDLSNCHPNVHICMMTLLSDYRFLGTGSLPHFWGKNYGKNKSEMMVSLDHSIRIHTPMRADQWLLFEVTSPRSGNGRGYAEGKFFDRQGVLVASITQEHLWRTSVTSDKVIPNLQFSLSPPVLVDQNTNSKSTKQIRSKL</sequence>
<organism evidence="5 6">
    <name type="scientific">Smittium angustum</name>
    <dbReference type="NCBI Taxonomy" id="133377"/>
    <lineage>
        <taxon>Eukaryota</taxon>
        <taxon>Fungi</taxon>
        <taxon>Fungi incertae sedis</taxon>
        <taxon>Zoopagomycota</taxon>
        <taxon>Kickxellomycotina</taxon>
        <taxon>Harpellomycetes</taxon>
        <taxon>Harpellales</taxon>
        <taxon>Legeriomycetaceae</taxon>
        <taxon>Smittium</taxon>
    </lineage>
</organism>
<evidence type="ECO:0000256" key="2">
    <source>
        <dbReference type="ARBA" id="ARBA00022801"/>
    </source>
</evidence>
<dbReference type="PANTHER" id="PTHR11066">
    <property type="entry name" value="ACYL-COA THIOESTERASE"/>
    <property type="match status" value="1"/>
</dbReference>
<dbReference type="GO" id="GO:0005782">
    <property type="term" value="C:peroxisomal matrix"/>
    <property type="evidence" value="ECO:0007669"/>
    <property type="project" value="UniProtKB-SubCell"/>
</dbReference>
<keyword evidence="6" id="KW-1185">Reference proteome</keyword>
<dbReference type="AlphaFoldDB" id="A0A2U1JCJ1"/>
<dbReference type="PANTHER" id="PTHR11066:SF34">
    <property type="entry name" value="ACYL-COENZYME A THIOESTERASE 8"/>
    <property type="match status" value="1"/>
</dbReference>
<dbReference type="Pfam" id="PF13622">
    <property type="entry name" value="4HBT_3"/>
    <property type="match status" value="1"/>
</dbReference>
<evidence type="ECO:0000259" key="4">
    <source>
        <dbReference type="Pfam" id="PF20789"/>
    </source>
</evidence>
<keyword evidence="2" id="KW-0378">Hydrolase</keyword>
<evidence type="ECO:0008006" key="7">
    <source>
        <dbReference type="Google" id="ProtNLM"/>
    </source>
</evidence>
<dbReference type="InterPro" id="IPR042171">
    <property type="entry name" value="Acyl-CoA_hotdog"/>
</dbReference>
<proteinExistence type="inferred from homology"/>